<dbReference type="Proteomes" id="UP000462922">
    <property type="component" value="Unassembled WGS sequence"/>
</dbReference>
<reference evidence="4 6" key="2">
    <citation type="journal article" date="2019" name="Nat. Commun.">
        <title>Gram positive-like bacteriocins with broad spectrum anti-Bacteroidales activity encoded on mobile elements of the human gut microbiota.</title>
        <authorList>
            <person name="Bechon N."/>
            <person name="Coyne M.J.Jr."/>
            <person name="Laclare-Mceneany V."/>
            <person name="Chatzidaki-Livanis M."/>
            <person name="Ghigo J.-M."/>
            <person name="Comstock L.E."/>
        </authorList>
    </citation>
    <scope>NUCLEOTIDE SEQUENCE [LARGE SCALE GENOMIC DNA]</scope>
    <source>
        <strain evidence="4 6">CL01T12C17</strain>
    </source>
</reference>
<evidence type="ECO:0000313" key="6">
    <source>
        <dbReference type="Proteomes" id="UP000408523"/>
    </source>
</evidence>
<sequence>MTVYKVPVTVKKIKTFLKNALVFDMEFYFGHIIIHTYVRTSLYVCITIWEYTCTNMFSDAGKTYFGIPYIFASNLTLVFAFFIFSSDTFFGGANKDKIKKAIFPDSQSFVNLKSNTMKNTVQIYEFLRWVQILRKKKSLL</sequence>
<dbReference type="EMBL" id="RWHZ01000014">
    <property type="protein sequence ID" value="TSE49309.1"/>
    <property type="molecule type" value="Genomic_DNA"/>
</dbReference>
<evidence type="ECO:0000313" key="2">
    <source>
        <dbReference type="EMBL" id="CUO20901.1"/>
    </source>
</evidence>
<proteinExistence type="predicted"/>
<dbReference type="Proteomes" id="UP000408523">
    <property type="component" value="Unassembled WGS sequence"/>
</dbReference>
<name>A0A174D5J3_PHOVU</name>
<keyword evidence="1" id="KW-0472">Membrane</keyword>
<protein>
    <submittedName>
        <fullName evidence="2">Uncharacterized protein</fullName>
    </submittedName>
</protein>
<reference evidence="3 7" key="3">
    <citation type="journal article" date="2019" name="Nat. Med.">
        <title>A library of human gut bacterial isolates paired with longitudinal multiomics data enables mechanistic microbiome research.</title>
        <authorList>
            <person name="Poyet M."/>
            <person name="Groussin M."/>
            <person name="Gibbons S.M."/>
            <person name="Avila-Pacheco J."/>
            <person name="Jiang X."/>
            <person name="Kearney S.M."/>
            <person name="Perrotta A.R."/>
            <person name="Berdy B."/>
            <person name="Zhao S."/>
            <person name="Lieberman T.D."/>
            <person name="Swanson P.K."/>
            <person name="Smith M."/>
            <person name="Roesemann S."/>
            <person name="Alexander J.E."/>
            <person name="Rich S.A."/>
            <person name="Livny J."/>
            <person name="Vlamakis H."/>
            <person name="Clish C."/>
            <person name="Bullock K."/>
            <person name="Deik A."/>
            <person name="Scott J."/>
            <person name="Pierce K.A."/>
            <person name="Xavier R.J."/>
            <person name="Alm E.J."/>
        </authorList>
    </citation>
    <scope>NUCLEOTIDE SEQUENCE [LARGE SCALE GENOMIC DNA]</scope>
    <source>
        <strain evidence="3 7">BIOML-A110</strain>
    </source>
</reference>
<evidence type="ECO:0000313" key="4">
    <source>
        <dbReference type="EMBL" id="TSE49309.1"/>
    </source>
</evidence>
<keyword evidence="1" id="KW-1133">Transmembrane helix</keyword>
<feature type="transmembrane region" description="Helical" evidence="1">
    <location>
        <begin position="69"/>
        <end position="90"/>
    </location>
</feature>
<dbReference type="Proteomes" id="UP000095333">
    <property type="component" value="Unassembled WGS sequence"/>
</dbReference>
<keyword evidence="1" id="KW-0812">Transmembrane</keyword>
<feature type="transmembrane region" description="Helical" evidence="1">
    <location>
        <begin position="27"/>
        <end position="49"/>
    </location>
</feature>
<evidence type="ECO:0000256" key="1">
    <source>
        <dbReference type="SAM" id="Phobius"/>
    </source>
</evidence>
<dbReference type="EMBL" id="WDAX01000004">
    <property type="protein sequence ID" value="KAB6576465.1"/>
    <property type="molecule type" value="Genomic_DNA"/>
</dbReference>
<accession>A0A174D5J3</accession>
<evidence type="ECO:0000313" key="3">
    <source>
        <dbReference type="EMBL" id="KAB6576465.1"/>
    </source>
</evidence>
<evidence type="ECO:0000313" key="7">
    <source>
        <dbReference type="Proteomes" id="UP000462922"/>
    </source>
</evidence>
<organism evidence="2 5">
    <name type="scientific">Phocaeicola vulgatus</name>
    <name type="common">Bacteroides vulgatus</name>
    <dbReference type="NCBI Taxonomy" id="821"/>
    <lineage>
        <taxon>Bacteria</taxon>
        <taxon>Pseudomonadati</taxon>
        <taxon>Bacteroidota</taxon>
        <taxon>Bacteroidia</taxon>
        <taxon>Bacteroidales</taxon>
        <taxon>Bacteroidaceae</taxon>
        <taxon>Phocaeicola</taxon>
    </lineage>
</organism>
<reference evidence="2 5" key="1">
    <citation type="submission" date="2015-09" db="EMBL/GenBank/DDBJ databases">
        <authorList>
            <consortium name="Pathogen Informatics"/>
        </authorList>
    </citation>
    <scope>NUCLEOTIDE SEQUENCE [LARGE SCALE GENOMIC DNA]</scope>
    <source>
        <strain evidence="2 5">2789STDY5834842</strain>
    </source>
</reference>
<dbReference type="AlphaFoldDB" id="A0A174D5J3"/>
<gene>
    <name evidence="4" type="ORF">EH214_01474</name>
    <name evidence="2" type="ORF">ERS852457_01546</name>
    <name evidence="3" type="ORF">GAY76_02835</name>
</gene>
<dbReference type="EMBL" id="CYZI01000006">
    <property type="protein sequence ID" value="CUO20901.1"/>
    <property type="molecule type" value="Genomic_DNA"/>
</dbReference>
<evidence type="ECO:0000313" key="5">
    <source>
        <dbReference type="Proteomes" id="UP000095333"/>
    </source>
</evidence>